<dbReference type="EMBL" id="WAGX01000004">
    <property type="protein sequence ID" value="KAB1439739.1"/>
    <property type="molecule type" value="Genomic_DNA"/>
</dbReference>
<dbReference type="InterPro" id="IPR055170">
    <property type="entry name" value="GFO_IDH_MocA-like_dom"/>
</dbReference>
<dbReference type="SUPFAM" id="SSF51735">
    <property type="entry name" value="NAD(P)-binding Rossmann-fold domains"/>
    <property type="match status" value="1"/>
</dbReference>
<accession>A0A7V7QM60</accession>
<evidence type="ECO:0000259" key="1">
    <source>
        <dbReference type="Pfam" id="PF01408"/>
    </source>
</evidence>
<dbReference type="Gene3D" id="3.30.360.10">
    <property type="entry name" value="Dihydrodipicolinate Reductase, domain 2"/>
    <property type="match status" value="1"/>
</dbReference>
<reference evidence="3 4" key="1">
    <citation type="submission" date="2019-09" db="EMBL/GenBank/DDBJ databases">
        <authorList>
            <person name="Valk L.C."/>
        </authorList>
    </citation>
    <scope>NUCLEOTIDE SEQUENCE [LARGE SCALE GENOMIC DNA]</scope>
    <source>
        <strain evidence="3">GalUA</strain>
    </source>
</reference>
<proteinExistence type="predicted"/>
<keyword evidence="4" id="KW-1185">Reference proteome</keyword>
<feature type="domain" description="GFO/IDH/MocA-like oxidoreductase" evidence="2">
    <location>
        <begin position="132"/>
        <end position="248"/>
    </location>
</feature>
<dbReference type="InterPro" id="IPR051317">
    <property type="entry name" value="Gfo/Idh/MocA_oxidoreduct"/>
</dbReference>
<name>A0A7V7QM60_9FIRM</name>
<evidence type="ECO:0000259" key="2">
    <source>
        <dbReference type="Pfam" id="PF22725"/>
    </source>
</evidence>
<feature type="domain" description="Gfo/Idh/MocA-like oxidoreductase N-terminal" evidence="1">
    <location>
        <begin position="5"/>
        <end position="120"/>
    </location>
</feature>
<dbReference type="Pfam" id="PF22725">
    <property type="entry name" value="GFO_IDH_MocA_C3"/>
    <property type="match status" value="1"/>
</dbReference>
<organism evidence="3 4">
    <name type="scientific">Candidatus Galacturonatibacter soehngenii</name>
    <dbReference type="NCBI Taxonomy" id="2307010"/>
    <lineage>
        <taxon>Bacteria</taxon>
        <taxon>Bacillati</taxon>
        <taxon>Bacillota</taxon>
        <taxon>Clostridia</taxon>
        <taxon>Lachnospirales</taxon>
        <taxon>Lachnospiraceae</taxon>
        <taxon>Candidatus Galacturonatibacter</taxon>
    </lineage>
</organism>
<gene>
    <name evidence="3" type="ORF">F7O84_04960</name>
</gene>
<dbReference type="Proteomes" id="UP000461768">
    <property type="component" value="Unassembled WGS sequence"/>
</dbReference>
<dbReference type="PANTHER" id="PTHR43708:SF8">
    <property type="entry name" value="OXIDOREDUCTASE"/>
    <property type="match status" value="1"/>
</dbReference>
<dbReference type="PANTHER" id="PTHR43708">
    <property type="entry name" value="CONSERVED EXPRESSED OXIDOREDUCTASE (EUROFUNG)"/>
    <property type="match status" value="1"/>
</dbReference>
<dbReference type="InterPro" id="IPR036291">
    <property type="entry name" value="NAD(P)-bd_dom_sf"/>
</dbReference>
<dbReference type="Gene3D" id="3.40.50.720">
    <property type="entry name" value="NAD(P)-binding Rossmann-like Domain"/>
    <property type="match status" value="1"/>
</dbReference>
<sequence length="355" mass="40614">MAKKLNIAIIGYGGMGSWHVNLLMKMKEIKLCGIWDIDPIRREEASLKGIFVYSSQQELLEDHNVEAVTIATPNDSHLPISLAVMKAGKHVICEKPVALNSDEVLQMIQCSKEMGVLFTVHQNRRWDEDFLIIKQLYEQQTMGKVFHIESRVHGSRGIPSDWRNQKQHGGGMVLDWGVHLLDQMMRMLGNKKPLSVFAQLTHVTNEAVDDGFRAYFQFEEDLTFFVEVGTSNFISLPRWYIQGENGSAVVHDWNKNGEIVMVSDWEKRDAVPVVTAAGLTKTMAPRTDETVKKYPLPEVTADIQDFYRNIFSCVHEGAQPLIRQEEVLEVMYIMEAIFQSAKENRVVYINERIEK</sequence>
<reference evidence="3 4" key="2">
    <citation type="submission" date="2020-02" db="EMBL/GenBank/DDBJ databases">
        <title>Candidatus Galacturonibacter soehngenii shows hetero-acetogenic catabolism of galacturonic acid but lacks a canonical carbon monoxide dehydrogenase/acetyl-CoA synthase complex.</title>
        <authorList>
            <person name="Diender M."/>
            <person name="Stouten G.R."/>
            <person name="Petersen J.F."/>
            <person name="Nielsen P.H."/>
            <person name="Dueholm M.S."/>
            <person name="Pronk J.T."/>
            <person name="Van Loosdrecht M.C.M."/>
        </authorList>
    </citation>
    <scope>NUCLEOTIDE SEQUENCE [LARGE SCALE GENOMIC DNA]</scope>
    <source>
        <strain evidence="3">GalUA</strain>
    </source>
</reference>
<dbReference type="OrthoDB" id="9783105at2"/>
<dbReference type="GO" id="GO:0000166">
    <property type="term" value="F:nucleotide binding"/>
    <property type="evidence" value="ECO:0007669"/>
    <property type="project" value="InterPro"/>
</dbReference>
<protein>
    <submittedName>
        <fullName evidence="3">Gfo/Idh/MocA family oxidoreductase</fullName>
    </submittedName>
</protein>
<dbReference type="InterPro" id="IPR000683">
    <property type="entry name" value="Gfo/Idh/MocA-like_OxRdtase_N"/>
</dbReference>
<evidence type="ECO:0000313" key="3">
    <source>
        <dbReference type="EMBL" id="KAB1439739.1"/>
    </source>
</evidence>
<dbReference type="AlphaFoldDB" id="A0A7V7QM60"/>
<dbReference type="SUPFAM" id="SSF55347">
    <property type="entry name" value="Glyceraldehyde-3-phosphate dehydrogenase-like, C-terminal domain"/>
    <property type="match status" value="1"/>
</dbReference>
<dbReference type="RefSeq" id="WP_151142550.1">
    <property type="nucleotide sequence ID" value="NZ_WAGX01000004.1"/>
</dbReference>
<evidence type="ECO:0000313" key="4">
    <source>
        <dbReference type="Proteomes" id="UP000461768"/>
    </source>
</evidence>
<comment type="caution">
    <text evidence="3">The sequence shown here is derived from an EMBL/GenBank/DDBJ whole genome shotgun (WGS) entry which is preliminary data.</text>
</comment>
<dbReference type="Pfam" id="PF01408">
    <property type="entry name" value="GFO_IDH_MocA"/>
    <property type="match status" value="1"/>
</dbReference>